<feature type="signal peptide" evidence="1">
    <location>
        <begin position="1"/>
        <end position="29"/>
    </location>
</feature>
<keyword evidence="1" id="KW-0732">Signal</keyword>
<dbReference type="PROSITE" id="PS51257">
    <property type="entry name" value="PROKAR_LIPOPROTEIN"/>
    <property type="match status" value="1"/>
</dbReference>
<evidence type="ECO:0000313" key="3">
    <source>
        <dbReference type="EMBL" id="GGX60393.1"/>
    </source>
</evidence>
<dbReference type="EMBL" id="BMYV01000001">
    <property type="protein sequence ID" value="GGX60393.1"/>
    <property type="molecule type" value="Genomic_DNA"/>
</dbReference>
<sequence>MMFTFTRPKSFFFVALACTALTACGNATAQKAPVETAVNETVDVAPVAEVKDMTGSVKIETWIDDMDQPWGLVFTAENTALITQKSGELFLYQNGTLTSISNVPEVNDARQGGLLDVALDPNWPNEDWIYLSLSDPKTSGSSEAMTKIIRAKLEGTKLTNIETLFQAKAADYVDAGFHYGSRITFDAAGHLYFSIGDRGIMSDAQDISKPNGKIHRINRDGTIPADNPFVDTADAYATIYSYGNRNPQGLIVHPDTDVLWSTEHGPKGGDELNVIRSGINYGWPEISYGINYNGSVLTEFTQKPGMAQPISQWTPSIAVSGLEVYKGDLFPAWNGRLMVGALAFEELRLVTVDGDKYGSEIMILQQEGRIRDVTTGPDGAIYVATSDQILRLSPADK</sequence>
<reference evidence="3 4" key="1">
    <citation type="journal article" date="2014" name="Int. J. Syst. Evol. Microbiol.">
        <title>Complete genome sequence of Corynebacterium casei LMG S-19264T (=DSM 44701T), isolated from a smear-ripened cheese.</title>
        <authorList>
            <consortium name="US DOE Joint Genome Institute (JGI-PGF)"/>
            <person name="Walter F."/>
            <person name="Albersmeier A."/>
            <person name="Kalinowski J."/>
            <person name="Ruckert C."/>
        </authorList>
    </citation>
    <scope>NUCLEOTIDE SEQUENCE [LARGE SCALE GENOMIC DNA]</scope>
    <source>
        <strain evidence="3 4">KCTC 23968</strain>
    </source>
</reference>
<feature type="domain" description="Glucose/Sorbosone dehydrogenase" evidence="2">
    <location>
        <begin position="67"/>
        <end position="388"/>
    </location>
</feature>
<dbReference type="Pfam" id="PF07995">
    <property type="entry name" value="GSDH"/>
    <property type="match status" value="1"/>
</dbReference>
<dbReference type="SUPFAM" id="SSF50952">
    <property type="entry name" value="Soluble quinoprotein glucose dehydrogenase"/>
    <property type="match status" value="1"/>
</dbReference>
<dbReference type="Gene3D" id="2.120.10.30">
    <property type="entry name" value="TolB, C-terminal domain"/>
    <property type="match status" value="1"/>
</dbReference>
<evidence type="ECO:0000256" key="1">
    <source>
        <dbReference type="SAM" id="SignalP"/>
    </source>
</evidence>
<feature type="chain" id="PRO_5037571286" evidence="1">
    <location>
        <begin position="30"/>
        <end position="397"/>
    </location>
</feature>
<keyword evidence="4" id="KW-1185">Reference proteome</keyword>
<dbReference type="InterPro" id="IPR011042">
    <property type="entry name" value="6-blade_b-propeller_TolB-like"/>
</dbReference>
<evidence type="ECO:0000313" key="4">
    <source>
        <dbReference type="Proteomes" id="UP000600865"/>
    </source>
</evidence>
<dbReference type="RefSeq" id="WP_233349796.1">
    <property type="nucleotide sequence ID" value="NZ_BMYV01000001.1"/>
</dbReference>
<dbReference type="Proteomes" id="UP000600865">
    <property type="component" value="Unassembled WGS sequence"/>
</dbReference>
<protein>
    <submittedName>
        <fullName evidence="3">Pyrroloquinoline-quinone glucose dehydrogenase</fullName>
    </submittedName>
</protein>
<gene>
    <name evidence="3" type="ORF">GCM10011309_07790</name>
</gene>
<dbReference type="PANTHER" id="PTHR19328:SF75">
    <property type="entry name" value="ALDOSE SUGAR DEHYDROGENASE YLII"/>
    <property type="match status" value="1"/>
</dbReference>
<comment type="caution">
    <text evidence="3">The sequence shown here is derived from an EMBL/GenBank/DDBJ whole genome shotgun (WGS) entry which is preliminary data.</text>
</comment>
<dbReference type="InterPro" id="IPR011041">
    <property type="entry name" value="Quinoprot_gluc/sorb_DH_b-prop"/>
</dbReference>
<dbReference type="PANTHER" id="PTHR19328">
    <property type="entry name" value="HEDGEHOG-INTERACTING PROTEIN"/>
    <property type="match status" value="1"/>
</dbReference>
<organism evidence="3 4">
    <name type="scientific">Litorimonas cladophorae</name>
    <dbReference type="NCBI Taxonomy" id="1220491"/>
    <lineage>
        <taxon>Bacteria</taxon>
        <taxon>Pseudomonadati</taxon>
        <taxon>Pseudomonadota</taxon>
        <taxon>Alphaproteobacteria</taxon>
        <taxon>Maricaulales</taxon>
        <taxon>Robiginitomaculaceae</taxon>
    </lineage>
</organism>
<name>A0A918KGU8_9PROT</name>
<accession>A0A918KGU8</accession>
<proteinExistence type="predicted"/>
<dbReference type="AlphaFoldDB" id="A0A918KGU8"/>
<evidence type="ECO:0000259" key="2">
    <source>
        <dbReference type="Pfam" id="PF07995"/>
    </source>
</evidence>
<dbReference type="InterPro" id="IPR012938">
    <property type="entry name" value="Glc/Sorbosone_DH"/>
</dbReference>